<dbReference type="InterPro" id="IPR001647">
    <property type="entry name" value="HTH_TetR"/>
</dbReference>
<protein>
    <submittedName>
        <fullName evidence="6">TetR/AcrR family transcriptional regulator</fullName>
    </submittedName>
</protein>
<dbReference type="Gene3D" id="1.10.357.10">
    <property type="entry name" value="Tetracycline Repressor, domain 2"/>
    <property type="match status" value="1"/>
</dbReference>
<dbReference type="SUPFAM" id="SSF48498">
    <property type="entry name" value="Tetracyclin repressor-like, C-terminal domain"/>
    <property type="match status" value="1"/>
</dbReference>
<keyword evidence="1" id="KW-0805">Transcription regulation</keyword>
<dbReference type="InterPro" id="IPR009057">
    <property type="entry name" value="Homeodomain-like_sf"/>
</dbReference>
<dbReference type="PANTHER" id="PTHR30055:SF234">
    <property type="entry name" value="HTH-TYPE TRANSCRIPTIONAL REGULATOR BETI"/>
    <property type="match status" value="1"/>
</dbReference>
<sequence>MCAVTEEQALRADARANHDRLLEAAARAFAADGPGASLRGIARDAEVGIATLYRRFPTRELLVEAVYRNESGRLADAAEQLRETLPPLEAVIAWMRQFLEYLSTKSGMAETLRLLFTTDQGLRLQTRAALVEACAGLLEAAADAGQLRHDLDPLDVLMALGGFAFIAEDQAEPDLRERLIRLLVDGLRV</sequence>
<name>A0ABW8AKM2_9ACTN</name>
<accession>A0ABW8AKM2</accession>
<evidence type="ECO:0000256" key="3">
    <source>
        <dbReference type="ARBA" id="ARBA00023163"/>
    </source>
</evidence>
<dbReference type="Pfam" id="PF00440">
    <property type="entry name" value="TetR_N"/>
    <property type="match status" value="1"/>
</dbReference>
<proteinExistence type="predicted"/>
<dbReference type="InterPro" id="IPR049445">
    <property type="entry name" value="TetR_SbtR-like_C"/>
</dbReference>
<evidence type="ECO:0000313" key="6">
    <source>
        <dbReference type="EMBL" id="MFI7586161.1"/>
    </source>
</evidence>
<reference evidence="6 7" key="1">
    <citation type="submission" date="2024-10" db="EMBL/GenBank/DDBJ databases">
        <title>The Natural Products Discovery Center: Release of the First 8490 Sequenced Strains for Exploring Actinobacteria Biosynthetic Diversity.</title>
        <authorList>
            <person name="Kalkreuter E."/>
            <person name="Kautsar S.A."/>
            <person name="Yang D."/>
            <person name="Bader C.D."/>
            <person name="Teijaro C.N."/>
            <person name="Fluegel L."/>
            <person name="Davis C.M."/>
            <person name="Simpson J.R."/>
            <person name="Lauterbach L."/>
            <person name="Steele A.D."/>
            <person name="Gui C."/>
            <person name="Meng S."/>
            <person name="Li G."/>
            <person name="Viehrig K."/>
            <person name="Ye F."/>
            <person name="Su P."/>
            <person name="Kiefer A.F."/>
            <person name="Nichols A."/>
            <person name="Cepeda A.J."/>
            <person name="Yan W."/>
            <person name="Fan B."/>
            <person name="Jiang Y."/>
            <person name="Adhikari A."/>
            <person name="Zheng C.-J."/>
            <person name="Schuster L."/>
            <person name="Cowan T.M."/>
            <person name="Smanski M.J."/>
            <person name="Chevrette M.G."/>
            <person name="De Carvalho L.P.S."/>
            <person name="Shen B."/>
        </authorList>
    </citation>
    <scope>NUCLEOTIDE SEQUENCE [LARGE SCALE GENOMIC DNA]</scope>
    <source>
        <strain evidence="6 7">NPDC049639</strain>
    </source>
</reference>
<dbReference type="SUPFAM" id="SSF46689">
    <property type="entry name" value="Homeodomain-like"/>
    <property type="match status" value="1"/>
</dbReference>
<dbReference type="EMBL" id="JBITLV010000001">
    <property type="protein sequence ID" value="MFI7586161.1"/>
    <property type="molecule type" value="Genomic_DNA"/>
</dbReference>
<gene>
    <name evidence="6" type="ORF">ACIB24_03705</name>
</gene>
<dbReference type="Pfam" id="PF21597">
    <property type="entry name" value="TetR_C_43"/>
    <property type="match status" value="1"/>
</dbReference>
<organism evidence="6 7">
    <name type="scientific">Spongisporangium articulatum</name>
    <dbReference type="NCBI Taxonomy" id="3362603"/>
    <lineage>
        <taxon>Bacteria</taxon>
        <taxon>Bacillati</taxon>
        <taxon>Actinomycetota</taxon>
        <taxon>Actinomycetes</taxon>
        <taxon>Kineosporiales</taxon>
        <taxon>Kineosporiaceae</taxon>
        <taxon>Spongisporangium</taxon>
    </lineage>
</organism>
<dbReference type="PANTHER" id="PTHR30055">
    <property type="entry name" value="HTH-TYPE TRANSCRIPTIONAL REGULATOR RUTR"/>
    <property type="match status" value="1"/>
</dbReference>
<feature type="domain" description="HTH tetR-type" evidence="5">
    <location>
        <begin position="15"/>
        <end position="74"/>
    </location>
</feature>
<evidence type="ECO:0000256" key="4">
    <source>
        <dbReference type="PROSITE-ProRule" id="PRU00335"/>
    </source>
</evidence>
<evidence type="ECO:0000256" key="1">
    <source>
        <dbReference type="ARBA" id="ARBA00023015"/>
    </source>
</evidence>
<keyword evidence="7" id="KW-1185">Reference proteome</keyword>
<keyword evidence="2 4" id="KW-0238">DNA-binding</keyword>
<comment type="caution">
    <text evidence="6">The sequence shown here is derived from an EMBL/GenBank/DDBJ whole genome shotgun (WGS) entry which is preliminary data.</text>
</comment>
<keyword evidence="3" id="KW-0804">Transcription</keyword>
<feature type="DNA-binding region" description="H-T-H motif" evidence="4">
    <location>
        <begin position="37"/>
        <end position="56"/>
    </location>
</feature>
<dbReference type="RefSeq" id="WP_398275322.1">
    <property type="nucleotide sequence ID" value="NZ_JBITLV010000001.1"/>
</dbReference>
<evidence type="ECO:0000313" key="7">
    <source>
        <dbReference type="Proteomes" id="UP001612915"/>
    </source>
</evidence>
<dbReference type="Proteomes" id="UP001612915">
    <property type="component" value="Unassembled WGS sequence"/>
</dbReference>
<dbReference type="PROSITE" id="PS50977">
    <property type="entry name" value="HTH_TETR_2"/>
    <property type="match status" value="1"/>
</dbReference>
<dbReference type="InterPro" id="IPR050109">
    <property type="entry name" value="HTH-type_TetR-like_transc_reg"/>
</dbReference>
<evidence type="ECO:0000256" key="2">
    <source>
        <dbReference type="ARBA" id="ARBA00023125"/>
    </source>
</evidence>
<dbReference type="InterPro" id="IPR036271">
    <property type="entry name" value="Tet_transcr_reg_TetR-rel_C_sf"/>
</dbReference>
<evidence type="ECO:0000259" key="5">
    <source>
        <dbReference type="PROSITE" id="PS50977"/>
    </source>
</evidence>